<evidence type="ECO:0000256" key="9">
    <source>
        <dbReference type="SAM" id="Phobius"/>
    </source>
</evidence>
<evidence type="ECO:0000256" key="3">
    <source>
        <dbReference type="ARBA" id="ARBA00022692"/>
    </source>
</evidence>
<evidence type="ECO:0000256" key="6">
    <source>
        <dbReference type="ARBA" id="ARBA00023136"/>
    </source>
</evidence>
<feature type="transmembrane region" description="Helical" evidence="9">
    <location>
        <begin position="291"/>
        <end position="309"/>
    </location>
</feature>
<dbReference type="CDD" id="cd00051">
    <property type="entry name" value="EFh"/>
    <property type="match status" value="1"/>
</dbReference>
<feature type="coiled-coil region" evidence="7">
    <location>
        <begin position="203"/>
        <end position="235"/>
    </location>
</feature>
<feature type="region of interest" description="Disordered" evidence="8">
    <location>
        <begin position="16"/>
        <end position="55"/>
    </location>
</feature>
<dbReference type="GO" id="GO:0031969">
    <property type="term" value="C:chloroplast membrane"/>
    <property type="evidence" value="ECO:0007669"/>
    <property type="project" value="UniProtKB-SubCell"/>
</dbReference>
<dbReference type="InterPro" id="IPR018247">
    <property type="entry name" value="EF_Hand_1_Ca_BS"/>
</dbReference>
<dbReference type="Pfam" id="PF16166">
    <property type="entry name" value="TIC20"/>
    <property type="match status" value="1"/>
</dbReference>
<evidence type="ECO:0000256" key="1">
    <source>
        <dbReference type="ARBA" id="ARBA00004508"/>
    </source>
</evidence>
<keyword evidence="7" id="KW-0175">Coiled coil</keyword>
<dbReference type="Pfam" id="PF13202">
    <property type="entry name" value="EF-hand_5"/>
    <property type="match status" value="1"/>
</dbReference>
<comment type="similarity">
    <text evidence="2">Belongs to the Tic20 family.</text>
</comment>
<organism evidence="11">
    <name type="scientific">Pyrodinium bahamense</name>
    <dbReference type="NCBI Taxonomy" id="73915"/>
    <lineage>
        <taxon>Eukaryota</taxon>
        <taxon>Sar</taxon>
        <taxon>Alveolata</taxon>
        <taxon>Dinophyceae</taxon>
        <taxon>Gonyaulacales</taxon>
        <taxon>Pyrocystaceae</taxon>
        <taxon>Pyrodinium</taxon>
    </lineage>
</organism>
<dbReference type="PROSITE" id="PS00018">
    <property type="entry name" value="EF_HAND_1"/>
    <property type="match status" value="1"/>
</dbReference>
<evidence type="ECO:0000313" key="11">
    <source>
        <dbReference type="EMBL" id="CAD8384804.1"/>
    </source>
</evidence>
<dbReference type="EMBL" id="HBEG01046861">
    <property type="protein sequence ID" value="CAD8384804.1"/>
    <property type="molecule type" value="Transcribed_RNA"/>
</dbReference>
<evidence type="ECO:0000256" key="7">
    <source>
        <dbReference type="SAM" id="Coils"/>
    </source>
</evidence>
<evidence type="ECO:0000259" key="10">
    <source>
        <dbReference type="PROSITE" id="PS50222"/>
    </source>
</evidence>
<keyword evidence="6 9" id="KW-0472">Membrane</keyword>
<feature type="transmembrane region" description="Helical" evidence="9">
    <location>
        <begin position="352"/>
        <end position="374"/>
    </location>
</feature>
<evidence type="ECO:0000256" key="8">
    <source>
        <dbReference type="SAM" id="MobiDB-lite"/>
    </source>
</evidence>
<dbReference type="SUPFAM" id="SSF47473">
    <property type="entry name" value="EF-hand"/>
    <property type="match status" value="1"/>
</dbReference>
<dbReference type="PROSITE" id="PS50222">
    <property type="entry name" value="EF_HAND_2"/>
    <property type="match status" value="1"/>
</dbReference>
<evidence type="ECO:0000256" key="5">
    <source>
        <dbReference type="ARBA" id="ARBA00022989"/>
    </source>
</evidence>
<feature type="compositionally biased region" description="Low complexity" evidence="8">
    <location>
        <begin position="35"/>
        <end position="55"/>
    </location>
</feature>
<reference evidence="11" key="1">
    <citation type="submission" date="2021-01" db="EMBL/GenBank/DDBJ databases">
        <authorList>
            <person name="Corre E."/>
            <person name="Pelletier E."/>
            <person name="Niang G."/>
            <person name="Scheremetjew M."/>
            <person name="Finn R."/>
            <person name="Kale V."/>
            <person name="Holt S."/>
            <person name="Cochrane G."/>
            <person name="Meng A."/>
            <person name="Brown T."/>
            <person name="Cohen L."/>
        </authorList>
    </citation>
    <scope>NUCLEOTIDE SEQUENCE</scope>
    <source>
        <strain evidence="11">Pbaha01</strain>
    </source>
</reference>
<comment type="subcellular location">
    <subcellularLocation>
        <location evidence="1">Plastid</location>
        <location evidence="1">Chloroplast membrane</location>
        <topology evidence="1">Multi-pass membrane protein</topology>
    </subcellularLocation>
</comment>
<gene>
    <name evidence="11" type="ORF">PBAH0796_LOCUS28492</name>
</gene>
<dbReference type="AlphaFoldDB" id="A0A7S0B6G2"/>
<dbReference type="PANTHER" id="PTHR33510">
    <property type="entry name" value="PROTEIN TIC 20-II, CHLOROPLASTIC"/>
    <property type="match status" value="1"/>
</dbReference>
<dbReference type="GO" id="GO:0005509">
    <property type="term" value="F:calcium ion binding"/>
    <property type="evidence" value="ECO:0007669"/>
    <property type="project" value="InterPro"/>
</dbReference>
<evidence type="ECO:0000256" key="4">
    <source>
        <dbReference type="ARBA" id="ARBA00022837"/>
    </source>
</evidence>
<keyword evidence="3 9" id="KW-0812">Transmembrane</keyword>
<keyword evidence="5 9" id="KW-1133">Transmembrane helix</keyword>
<dbReference type="Gene3D" id="1.10.238.10">
    <property type="entry name" value="EF-hand"/>
    <property type="match status" value="1"/>
</dbReference>
<sequence>MVLSLARAGSSSRASAFVAASAPPLTPTKSGALAPGRASTRGSTTGASCASSSPAAKGLPAALVMSVAFAAMRRRAPRRGARSTRSWARLQDAEDTAKMYKEVTALELQASSLRARAVELEAEQAKQDRLRRQALFNEFDTDGSGGVDAQELQRGWKELTGTFLDERAATRLLEAHDMDGNGVLEFEEFDVKRFQATLDRLWAEDEAAELAACQAEKEREEKLEAEKRLKEYYESLPGNNDTGLLTRVGSALPYILPLLDVSRFGVPLGILFPVLLPVVDLLYVPYALLDIKIPFGTLIIFFAMQAVAANKELPALLRFNFLQALQLDIAIFIPTLLRALSESVPGEDLSGWLWVVCSVVPFLIVTGFVTYSVLNSFCGIAPRGIPFISEAAERAMGVQRPDIQTNNEKDTPP</sequence>
<name>A0A7S0B6G2_9DINO</name>
<accession>A0A7S0B6G2</accession>
<protein>
    <recommendedName>
        <fullName evidence="10">EF-hand domain-containing protein</fullName>
    </recommendedName>
</protein>
<feature type="transmembrane region" description="Helical" evidence="9">
    <location>
        <begin position="321"/>
        <end position="340"/>
    </location>
</feature>
<dbReference type="PANTHER" id="PTHR33510:SF5">
    <property type="entry name" value="PROTEIN TIC 20-II, CHLOROPLASTIC"/>
    <property type="match status" value="1"/>
</dbReference>
<dbReference type="InterPro" id="IPR002048">
    <property type="entry name" value="EF_hand_dom"/>
</dbReference>
<dbReference type="InterPro" id="IPR005691">
    <property type="entry name" value="Tic20"/>
</dbReference>
<proteinExistence type="inferred from homology"/>
<feature type="domain" description="EF-hand" evidence="10">
    <location>
        <begin position="127"/>
        <end position="162"/>
    </location>
</feature>
<dbReference type="InterPro" id="IPR011992">
    <property type="entry name" value="EF-hand-dom_pair"/>
</dbReference>
<evidence type="ECO:0000256" key="2">
    <source>
        <dbReference type="ARBA" id="ARBA00009596"/>
    </source>
</evidence>
<keyword evidence="4" id="KW-0106">Calcium</keyword>